<evidence type="ECO:0000259" key="4">
    <source>
        <dbReference type="PROSITE" id="PS01124"/>
    </source>
</evidence>
<dbReference type="InterPro" id="IPR018060">
    <property type="entry name" value="HTH_AraC"/>
</dbReference>
<dbReference type="SUPFAM" id="SSF46689">
    <property type="entry name" value="Homeodomain-like"/>
    <property type="match status" value="1"/>
</dbReference>
<dbReference type="PANTHER" id="PTHR46796">
    <property type="entry name" value="HTH-TYPE TRANSCRIPTIONAL ACTIVATOR RHAS-RELATED"/>
    <property type="match status" value="1"/>
</dbReference>
<dbReference type="Pfam" id="PF14525">
    <property type="entry name" value="AraC_binding_2"/>
    <property type="match status" value="1"/>
</dbReference>
<protein>
    <submittedName>
        <fullName evidence="5">AraC family transcriptional regulator</fullName>
    </submittedName>
</protein>
<organism evidence="5 6">
    <name type="scientific">Vitreoscilla massiliensis</name>
    <dbReference type="NCBI Taxonomy" id="1689272"/>
    <lineage>
        <taxon>Bacteria</taxon>
        <taxon>Pseudomonadati</taxon>
        <taxon>Pseudomonadota</taxon>
        <taxon>Betaproteobacteria</taxon>
        <taxon>Neisseriales</taxon>
        <taxon>Neisseriaceae</taxon>
        <taxon>Vitreoscilla</taxon>
    </lineage>
</organism>
<evidence type="ECO:0000313" key="5">
    <source>
        <dbReference type="EMBL" id="UOO87825.1"/>
    </source>
</evidence>
<evidence type="ECO:0000256" key="3">
    <source>
        <dbReference type="ARBA" id="ARBA00023163"/>
    </source>
</evidence>
<dbReference type="InterPro" id="IPR050204">
    <property type="entry name" value="AraC_XylS_family_regulators"/>
</dbReference>
<keyword evidence="6" id="KW-1185">Reference proteome</keyword>
<dbReference type="PANTHER" id="PTHR46796:SF6">
    <property type="entry name" value="ARAC SUBFAMILY"/>
    <property type="match status" value="1"/>
</dbReference>
<dbReference type="Gene3D" id="1.10.10.60">
    <property type="entry name" value="Homeodomain-like"/>
    <property type="match status" value="1"/>
</dbReference>
<reference evidence="5 6" key="1">
    <citation type="journal article" date="2022" name="Res Sq">
        <title>Evolution of multicellular longitudinally dividing oral cavity symbionts (Neisseriaceae).</title>
        <authorList>
            <person name="Nyongesa S."/>
            <person name="Weber P."/>
            <person name="Bernet E."/>
            <person name="Pullido F."/>
            <person name="Nieckarz M."/>
            <person name="Delaby M."/>
            <person name="Nieves C."/>
            <person name="Viehboeck T."/>
            <person name="Krause N."/>
            <person name="Rivera-Millot A."/>
            <person name="Nakamura A."/>
            <person name="Vischer N."/>
            <person name="VanNieuwenhze M."/>
            <person name="Brun Y."/>
            <person name="Cava F."/>
            <person name="Bulgheresi S."/>
            <person name="Veyrier F."/>
        </authorList>
    </citation>
    <scope>NUCLEOTIDE SEQUENCE [LARGE SCALE GENOMIC DNA]</scope>
    <source>
        <strain evidence="5 6">SN4</strain>
    </source>
</reference>
<dbReference type="InterPro" id="IPR035418">
    <property type="entry name" value="AraC-bd_2"/>
</dbReference>
<dbReference type="EMBL" id="CP091511">
    <property type="protein sequence ID" value="UOO87825.1"/>
    <property type="molecule type" value="Genomic_DNA"/>
</dbReference>
<dbReference type="PROSITE" id="PS01124">
    <property type="entry name" value="HTH_ARAC_FAMILY_2"/>
    <property type="match status" value="1"/>
</dbReference>
<dbReference type="Proteomes" id="UP000832011">
    <property type="component" value="Chromosome"/>
</dbReference>
<proteinExistence type="predicted"/>
<evidence type="ECO:0000256" key="2">
    <source>
        <dbReference type="ARBA" id="ARBA00023125"/>
    </source>
</evidence>
<evidence type="ECO:0000256" key="1">
    <source>
        <dbReference type="ARBA" id="ARBA00023015"/>
    </source>
</evidence>
<dbReference type="RefSeq" id="WP_058356735.1">
    <property type="nucleotide sequence ID" value="NZ_CABKVG010000009.1"/>
</dbReference>
<dbReference type="InterPro" id="IPR009057">
    <property type="entry name" value="Homeodomain-like_sf"/>
</dbReference>
<sequence length="313" mass="35896">MNTAAHVKQSLIYDRSQWQQRVRDVYFNLDVTFRSATGSGRLLDQKLGDINVSCLHSSAMQYQRLKPAQHESYFLITLPLQNRIRMQQGHKDVYCERGQVLLQHANEPYVFEYNHENTLWVMKVPSKLLKQHIAHPENHTARVFDGNTGIGKLLSSNMVVLGQELLNGHLDSQQTAYYNDFLLQLFAQVVKQDAGVHLSDEQTIRQAQVLKIQNFIAANLSLNELNPQYVAAACGISVRYLHSLFQGLDSTFSRYVQQQRLQAAYQCLQQQPERSVSDIVYSCGFNDQSHFTRLFKLTYQTTPLALKNGSKTR</sequence>
<dbReference type="Pfam" id="PF12833">
    <property type="entry name" value="HTH_18"/>
    <property type="match status" value="1"/>
</dbReference>
<keyword evidence="1" id="KW-0805">Transcription regulation</keyword>
<gene>
    <name evidence="5" type="ORF">LVJ82_10000</name>
</gene>
<evidence type="ECO:0000313" key="6">
    <source>
        <dbReference type="Proteomes" id="UP000832011"/>
    </source>
</evidence>
<feature type="domain" description="HTH araC/xylS-type" evidence="4">
    <location>
        <begin position="210"/>
        <end position="309"/>
    </location>
</feature>
<keyword evidence="3" id="KW-0804">Transcription</keyword>
<accession>A0ABY4DZ78</accession>
<keyword evidence="2" id="KW-0238">DNA-binding</keyword>
<dbReference type="SMART" id="SM00342">
    <property type="entry name" value="HTH_ARAC"/>
    <property type="match status" value="1"/>
</dbReference>
<name>A0ABY4DZ78_9NEIS</name>